<dbReference type="SUPFAM" id="SSF51391">
    <property type="entry name" value="Thiamin phosphate synthase"/>
    <property type="match status" value="1"/>
</dbReference>
<organism evidence="12 13">
    <name type="scientific">Rothia santali</name>
    <dbReference type="NCBI Taxonomy" id="2949643"/>
    <lineage>
        <taxon>Bacteria</taxon>
        <taxon>Bacillati</taxon>
        <taxon>Actinomycetota</taxon>
        <taxon>Actinomycetes</taxon>
        <taxon>Micrococcales</taxon>
        <taxon>Micrococcaceae</taxon>
        <taxon>Rothia</taxon>
    </lineage>
</organism>
<name>A0A9X2KHU0_9MICC</name>
<evidence type="ECO:0000256" key="2">
    <source>
        <dbReference type="ARBA" id="ARBA00005165"/>
    </source>
</evidence>
<keyword evidence="13" id="KW-1185">Reference proteome</keyword>
<dbReference type="Proteomes" id="UP001139502">
    <property type="component" value="Unassembled WGS sequence"/>
</dbReference>
<dbReference type="CDD" id="cd00564">
    <property type="entry name" value="TMP_TenI"/>
    <property type="match status" value="1"/>
</dbReference>
<evidence type="ECO:0000256" key="3">
    <source>
        <dbReference type="ARBA" id="ARBA00022679"/>
    </source>
</evidence>
<keyword evidence="3 10" id="KW-0808">Transferase</keyword>
<dbReference type="AlphaFoldDB" id="A0A9X2KHU0"/>
<dbReference type="Pfam" id="PF02581">
    <property type="entry name" value="TMP-TENI"/>
    <property type="match status" value="1"/>
</dbReference>
<comment type="pathway">
    <text evidence="2 10">Cofactor biosynthesis; thiamine diphosphate biosynthesis; thiamine phosphate from 4-amino-2-methyl-5-diphosphomethylpyrimidine and 4-methyl-5-(2-phosphoethyl)-thiazole: step 1/1.</text>
</comment>
<evidence type="ECO:0000256" key="10">
    <source>
        <dbReference type="HAMAP-Rule" id="MF_00097"/>
    </source>
</evidence>
<keyword evidence="6 10" id="KW-0784">Thiamine biosynthesis</keyword>
<evidence type="ECO:0000313" key="13">
    <source>
        <dbReference type="Proteomes" id="UP001139502"/>
    </source>
</evidence>
<comment type="caution">
    <text evidence="10">Lacks conserved residue(s) required for the propagation of feature annotation.</text>
</comment>
<dbReference type="Gene3D" id="3.20.20.70">
    <property type="entry name" value="Aldolase class I"/>
    <property type="match status" value="1"/>
</dbReference>
<sequence>MYLCTDLQRYLIEPSDGETVEALDAGALERFFEACFRGGVDIIQVRDKKVSVQAELEALRLLGKVASRHGGLSAANDRADVALLAGVDVFHVGQTDLTSAQVRTLLGPEVVVGRSCHDRHQVTRAAQDPETDYFCTGPVWETPTKPGRTAVGLGLPAFAAQVTARDVMTGGEVAGMGPTTDKGSTTTAGKPFFAIGGVDAVTVGEVVEAGAGRVVVVRAITEAADPETAARSLREALPAL</sequence>
<dbReference type="PANTHER" id="PTHR20857:SF15">
    <property type="entry name" value="THIAMINE-PHOSPHATE SYNTHASE"/>
    <property type="match status" value="1"/>
</dbReference>
<dbReference type="PANTHER" id="PTHR20857">
    <property type="entry name" value="THIAMINE-PHOSPHATE PYROPHOSPHORYLASE"/>
    <property type="match status" value="1"/>
</dbReference>
<feature type="binding site" evidence="10">
    <location>
        <begin position="44"/>
        <end position="48"/>
    </location>
    <ligand>
        <name>4-amino-2-methyl-5-(diphosphooxymethyl)pyrimidine</name>
        <dbReference type="ChEBI" id="CHEBI:57841"/>
    </ligand>
</feature>
<dbReference type="GO" id="GO:0004789">
    <property type="term" value="F:thiamine-phosphate diphosphorylase activity"/>
    <property type="evidence" value="ECO:0007669"/>
    <property type="project" value="UniProtKB-UniRule"/>
</dbReference>
<dbReference type="GO" id="GO:0009228">
    <property type="term" value="P:thiamine biosynthetic process"/>
    <property type="evidence" value="ECO:0007669"/>
    <property type="project" value="UniProtKB-KW"/>
</dbReference>
<accession>A0A9X2KHU0</accession>
<feature type="binding site" evidence="10">
    <location>
        <position position="77"/>
    </location>
    <ligand>
        <name>Mg(2+)</name>
        <dbReference type="ChEBI" id="CHEBI:18420"/>
    </ligand>
</feature>
<dbReference type="EMBL" id="JANAFB010000020">
    <property type="protein sequence ID" value="MCP3426202.1"/>
    <property type="molecule type" value="Genomic_DNA"/>
</dbReference>
<dbReference type="GO" id="GO:0005737">
    <property type="term" value="C:cytoplasm"/>
    <property type="evidence" value="ECO:0007669"/>
    <property type="project" value="TreeGrafter"/>
</dbReference>
<comment type="catalytic activity">
    <reaction evidence="7 10">
        <text>4-methyl-5-(2-phosphooxyethyl)-thiazole + 4-amino-2-methyl-5-(diphosphooxymethyl)pyrimidine + H(+) = thiamine phosphate + diphosphate</text>
        <dbReference type="Rhea" id="RHEA:22328"/>
        <dbReference type="ChEBI" id="CHEBI:15378"/>
        <dbReference type="ChEBI" id="CHEBI:33019"/>
        <dbReference type="ChEBI" id="CHEBI:37575"/>
        <dbReference type="ChEBI" id="CHEBI:57841"/>
        <dbReference type="ChEBI" id="CHEBI:58296"/>
        <dbReference type="EC" id="2.5.1.3"/>
    </reaction>
</comment>
<comment type="similarity">
    <text evidence="10">Belongs to the thiamine-phosphate synthase family.</text>
</comment>
<evidence type="ECO:0000256" key="7">
    <source>
        <dbReference type="ARBA" id="ARBA00047334"/>
    </source>
</evidence>
<dbReference type="InterPro" id="IPR036206">
    <property type="entry name" value="ThiamineP_synth_sf"/>
</dbReference>
<feature type="binding site" evidence="10">
    <location>
        <position position="145"/>
    </location>
    <ligand>
        <name>4-amino-2-methyl-5-(diphosphooxymethyl)pyrimidine</name>
        <dbReference type="ChEBI" id="CHEBI:57841"/>
    </ligand>
</feature>
<evidence type="ECO:0000256" key="6">
    <source>
        <dbReference type="ARBA" id="ARBA00022977"/>
    </source>
</evidence>
<feature type="binding site" evidence="10">
    <location>
        <begin position="142"/>
        <end position="144"/>
    </location>
    <ligand>
        <name>2-[(2R,5Z)-2-carboxy-4-methylthiazol-5(2H)-ylidene]ethyl phosphate</name>
        <dbReference type="ChEBI" id="CHEBI:62899"/>
    </ligand>
</feature>
<keyword evidence="4 10" id="KW-0479">Metal-binding</keyword>
<dbReference type="EC" id="2.5.1.3" evidence="10"/>
<keyword evidence="5 10" id="KW-0460">Magnesium</keyword>
<evidence type="ECO:0000256" key="1">
    <source>
        <dbReference type="ARBA" id="ARBA00003814"/>
    </source>
</evidence>
<proteinExistence type="inferred from homology"/>
<dbReference type="HAMAP" id="MF_00097">
    <property type="entry name" value="TMP_synthase"/>
    <property type="match status" value="1"/>
</dbReference>
<dbReference type="InterPro" id="IPR034291">
    <property type="entry name" value="TMP_synthase"/>
</dbReference>
<evidence type="ECO:0000256" key="8">
    <source>
        <dbReference type="ARBA" id="ARBA00047851"/>
    </source>
</evidence>
<evidence type="ECO:0000256" key="9">
    <source>
        <dbReference type="ARBA" id="ARBA00047883"/>
    </source>
</evidence>
<dbReference type="InterPro" id="IPR022998">
    <property type="entry name" value="ThiamineP_synth_TenI"/>
</dbReference>
<feature type="binding site" evidence="10">
    <location>
        <position position="96"/>
    </location>
    <ligand>
        <name>Mg(2+)</name>
        <dbReference type="ChEBI" id="CHEBI:18420"/>
    </ligand>
</feature>
<dbReference type="InterPro" id="IPR013785">
    <property type="entry name" value="Aldolase_TIM"/>
</dbReference>
<comment type="caution">
    <text evidence="12">The sequence shown here is derived from an EMBL/GenBank/DDBJ whole genome shotgun (WGS) entry which is preliminary data.</text>
</comment>
<evidence type="ECO:0000313" key="12">
    <source>
        <dbReference type="EMBL" id="MCP3426202.1"/>
    </source>
</evidence>
<feature type="binding site" evidence="10">
    <location>
        <position position="76"/>
    </location>
    <ligand>
        <name>4-amino-2-methyl-5-(diphosphooxymethyl)pyrimidine</name>
        <dbReference type="ChEBI" id="CHEBI:57841"/>
    </ligand>
</feature>
<dbReference type="GO" id="GO:0000287">
    <property type="term" value="F:magnesium ion binding"/>
    <property type="evidence" value="ECO:0007669"/>
    <property type="project" value="UniProtKB-UniRule"/>
</dbReference>
<comment type="catalytic activity">
    <reaction evidence="8 10">
        <text>2-(2-carboxy-4-methylthiazol-5-yl)ethyl phosphate + 4-amino-2-methyl-5-(diphosphooxymethyl)pyrimidine + 2 H(+) = thiamine phosphate + CO2 + diphosphate</text>
        <dbReference type="Rhea" id="RHEA:47848"/>
        <dbReference type="ChEBI" id="CHEBI:15378"/>
        <dbReference type="ChEBI" id="CHEBI:16526"/>
        <dbReference type="ChEBI" id="CHEBI:33019"/>
        <dbReference type="ChEBI" id="CHEBI:37575"/>
        <dbReference type="ChEBI" id="CHEBI:57841"/>
        <dbReference type="ChEBI" id="CHEBI:62890"/>
        <dbReference type="EC" id="2.5.1.3"/>
    </reaction>
</comment>
<feature type="binding site" evidence="10">
    <location>
        <position position="197"/>
    </location>
    <ligand>
        <name>2-[(2R,5Z)-2-carboxy-4-methylthiazol-5(2H)-ylidene]ethyl phosphate</name>
        <dbReference type="ChEBI" id="CHEBI:62899"/>
    </ligand>
</feature>
<feature type="domain" description="Thiamine phosphate synthase/TenI" evidence="11">
    <location>
        <begin position="25"/>
        <end position="220"/>
    </location>
</feature>
<gene>
    <name evidence="10" type="primary">thiE</name>
    <name evidence="12" type="ORF">NBM05_09325</name>
</gene>
<evidence type="ECO:0000259" key="11">
    <source>
        <dbReference type="Pfam" id="PF02581"/>
    </source>
</evidence>
<evidence type="ECO:0000256" key="5">
    <source>
        <dbReference type="ARBA" id="ARBA00022842"/>
    </source>
</evidence>
<comment type="cofactor">
    <cofactor evidence="10">
        <name>Mg(2+)</name>
        <dbReference type="ChEBI" id="CHEBI:18420"/>
    </cofactor>
    <text evidence="10">Binds 1 Mg(2+) ion per subunit.</text>
</comment>
<feature type="binding site" evidence="10">
    <location>
        <position position="115"/>
    </location>
    <ligand>
        <name>4-amino-2-methyl-5-(diphosphooxymethyl)pyrimidine</name>
        <dbReference type="ChEBI" id="CHEBI:57841"/>
    </ligand>
</feature>
<protein>
    <recommendedName>
        <fullName evidence="10">Thiamine-phosphate synthase</fullName>
        <shortName evidence="10">TP synthase</shortName>
        <shortName evidence="10">TPS</shortName>
        <ecNumber evidence="10">2.5.1.3</ecNumber>
    </recommendedName>
    <alternativeName>
        <fullName evidence="10">Thiamine-phosphate pyrophosphorylase</fullName>
        <shortName evidence="10">TMP pyrophosphorylase</shortName>
        <shortName evidence="10">TMP-PPase</shortName>
    </alternativeName>
</protein>
<comment type="catalytic activity">
    <reaction evidence="9 10">
        <text>2-[(2R,5Z)-2-carboxy-4-methylthiazol-5(2H)-ylidene]ethyl phosphate + 4-amino-2-methyl-5-(diphosphooxymethyl)pyrimidine + 2 H(+) = thiamine phosphate + CO2 + diphosphate</text>
        <dbReference type="Rhea" id="RHEA:47844"/>
        <dbReference type="ChEBI" id="CHEBI:15378"/>
        <dbReference type="ChEBI" id="CHEBI:16526"/>
        <dbReference type="ChEBI" id="CHEBI:33019"/>
        <dbReference type="ChEBI" id="CHEBI:37575"/>
        <dbReference type="ChEBI" id="CHEBI:57841"/>
        <dbReference type="ChEBI" id="CHEBI:62899"/>
        <dbReference type="EC" id="2.5.1.3"/>
    </reaction>
</comment>
<evidence type="ECO:0000256" key="4">
    <source>
        <dbReference type="ARBA" id="ARBA00022723"/>
    </source>
</evidence>
<dbReference type="GO" id="GO:0009229">
    <property type="term" value="P:thiamine diphosphate biosynthetic process"/>
    <property type="evidence" value="ECO:0007669"/>
    <property type="project" value="UniProtKB-UniRule"/>
</dbReference>
<reference evidence="12" key="1">
    <citation type="submission" date="2022-06" db="EMBL/GenBank/DDBJ databases">
        <title>Rothia sp. isolated from sandalwood seedling.</title>
        <authorList>
            <person name="Tuikhar N."/>
            <person name="Kirdat K."/>
            <person name="Thorat V."/>
            <person name="Swetha P."/>
            <person name="Padma S."/>
            <person name="Sundararaj R."/>
            <person name="Yadav A."/>
        </authorList>
    </citation>
    <scope>NUCLEOTIDE SEQUENCE</scope>
    <source>
        <strain evidence="12">AR01</strain>
    </source>
</reference>
<comment type="function">
    <text evidence="1 10">Condenses 4-methyl-5-(beta-hydroxyethyl)thiazole monophosphate (THZ-P) and 2-methyl-4-amino-5-hydroxymethyl pyrimidine pyrophosphate (HMP-PP) to form thiamine monophosphate (TMP).</text>
</comment>